<accession>A0A7G9GEL7</accession>
<dbReference type="AlphaFoldDB" id="A0A7G9GEL7"/>
<evidence type="ECO:0000313" key="1">
    <source>
        <dbReference type="EMBL" id="QNM09249.1"/>
    </source>
</evidence>
<sequence length="383" mass="43806">MNKKEILEIRKLFVKDNCRINRICGCYVDGHKEKKLEMREAFLSLPDEEMFKYIDIFKKTLSGTIGRNLLNLEFPLEEEMPGGHQQALLALRDSELKDDVMLDAFYDKVITTYLYPENYLILLIHGSYDIPSRSKDNQEMFDASDYVYQFLLCSICPVNLSKPGLCYDADSNTIVDKIQDWMVQMPDLGFLFPAFNDRNTDLHSALYYSKNAEYLHPEITEELLGCAMPLPAKDQKLTFNTVVEETFGEQCGFEIARTLHENLNTLLNEKKEDPEPLSLDKADVKRLLADCGAGPEQLTHFEEEFDSQAGEQASLIASNLASTRKFEVRTPDITVNVSPERTDLVETRIIDGREYLVIPLTDEVEVNGIRIRSAQARESDDLL</sequence>
<dbReference type="KEGG" id="whj:H9Q79_02870"/>
<proteinExistence type="predicted"/>
<dbReference type="RefSeq" id="WP_118642187.1">
    <property type="nucleotide sequence ID" value="NZ_CP060635.1"/>
</dbReference>
<dbReference type="Proteomes" id="UP000515860">
    <property type="component" value="Chromosome"/>
</dbReference>
<dbReference type="EMBL" id="CP060635">
    <property type="protein sequence ID" value="QNM09249.1"/>
    <property type="molecule type" value="Genomic_DNA"/>
</dbReference>
<evidence type="ECO:0000313" key="2">
    <source>
        <dbReference type="Proteomes" id="UP000515860"/>
    </source>
</evidence>
<dbReference type="InterPro" id="IPR025466">
    <property type="entry name" value="DUF4317"/>
</dbReference>
<dbReference type="Pfam" id="PF14199">
    <property type="entry name" value="DUF4317"/>
    <property type="match status" value="1"/>
</dbReference>
<reference evidence="1 2" key="1">
    <citation type="submission" date="2020-08" db="EMBL/GenBank/DDBJ databases">
        <authorList>
            <person name="Liu C."/>
            <person name="Sun Q."/>
        </authorList>
    </citation>
    <scope>NUCLEOTIDE SEQUENCE [LARGE SCALE GENOMIC DNA]</scope>
    <source>
        <strain evidence="1 2">NSJ-29</strain>
    </source>
</reference>
<gene>
    <name evidence="1" type="ORF">H9Q79_02870</name>
</gene>
<name>A0A7G9GEL7_9FIRM</name>
<keyword evidence="2" id="KW-1185">Reference proteome</keyword>
<protein>
    <submittedName>
        <fullName evidence="1">DUF4317 domain-containing protein</fullName>
    </submittedName>
</protein>
<organism evidence="1 2">
    <name type="scientific">Wansuia hejianensis</name>
    <dbReference type="NCBI Taxonomy" id="2763667"/>
    <lineage>
        <taxon>Bacteria</taxon>
        <taxon>Bacillati</taxon>
        <taxon>Bacillota</taxon>
        <taxon>Clostridia</taxon>
        <taxon>Lachnospirales</taxon>
        <taxon>Lachnospiraceae</taxon>
        <taxon>Wansuia</taxon>
    </lineage>
</organism>